<feature type="transmembrane region" description="Helical" evidence="6">
    <location>
        <begin position="87"/>
        <end position="103"/>
    </location>
</feature>
<accession>F2LUI1</accession>
<feature type="transmembrane region" description="Helical" evidence="6">
    <location>
        <begin position="219"/>
        <end position="244"/>
    </location>
</feature>
<feature type="transmembrane region" description="Helical" evidence="6">
    <location>
        <begin position="132"/>
        <end position="151"/>
    </location>
</feature>
<evidence type="ECO:0000256" key="6">
    <source>
        <dbReference type="SAM" id="Phobius"/>
    </source>
</evidence>
<sequence length="291" mass="31317">MSGYLVTLAITVGIYMILALSLNIIVGYAGQISLGHAAFWAIGAYSFAILTTKYGLGFIESSVLAVIITTLVGIFLGLPSLRVSEDFLAITTIGINFIVQGIFNSSDYFGGAMGIGGIPFPTFKGEMISNTAFMLMVYGFVAITIVASYMFKRSWAGLASFAIKDDELAASVNSVSPVRFKLLSFAIGSAIAGISGVLYASFMSFISAADFSFPVSVTILAMVMVGGEATIIGPIFGSVLLVILPEIFRFIHDYRMLLYGLLLVFMMRFQPDGFFGKRGLVWGILKRFSKV</sequence>
<evidence type="ECO:0000256" key="1">
    <source>
        <dbReference type="ARBA" id="ARBA00004651"/>
    </source>
</evidence>
<comment type="subcellular location">
    <subcellularLocation>
        <location evidence="1">Cell membrane</location>
        <topology evidence="1">Multi-pass membrane protein</topology>
    </subcellularLocation>
</comment>
<organism evidence="7 8">
    <name type="scientific">Hippea maritima (strain ATCC 700847 / DSM 10411 / MH2)</name>
    <dbReference type="NCBI Taxonomy" id="760142"/>
    <lineage>
        <taxon>Bacteria</taxon>
        <taxon>Pseudomonadati</taxon>
        <taxon>Campylobacterota</taxon>
        <taxon>Desulfurellia</taxon>
        <taxon>Desulfurellales</taxon>
        <taxon>Hippeaceae</taxon>
        <taxon>Hippea</taxon>
    </lineage>
</organism>
<dbReference type="RefSeq" id="WP_013682597.1">
    <property type="nucleotide sequence ID" value="NC_015318.1"/>
</dbReference>
<feature type="transmembrane region" description="Helical" evidence="6">
    <location>
        <begin position="6"/>
        <end position="30"/>
    </location>
</feature>
<evidence type="ECO:0000313" key="7">
    <source>
        <dbReference type="EMBL" id="AEA34571.1"/>
    </source>
</evidence>
<protein>
    <submittedName>
        <fullName evidence="7">ABC-type transporter, integral membrane subunit</fullName>
    </submittedName>
</protein>
<dbReference type="InterPro" id="IPR043428">
    <property type="entry name" value="LivM-like"/>
</dbReference>
<keyword evidence="5 6" id="KW-0472">Membrane</keyword>
<dbReference type="eggNOG" id="COG4177">
    <property type="taxonomic scope" value="Bacteria"/>
</dbReference>
<dbReference type="Pfam" id="PF02653">
    <property type="entry name" value="BPD_transp_2"/>
    <property type="match status" value="1"/>
</dbReference>
<name>F2LUI1_HIPMA</name>
<evidence type="ECO:0000256" key="5">
    <source>
        <dbReference type="ARBA" id="ARBA00023136"/>
    </source>
</evidence>
<feature type="transmembrane region" description="Helical" evidence="6">
    <location>
        <begin position="37"/>
        <end position="56"/>
    </location>
</feature>
<dbReference type="HOGENOM" id="CLU_031365_2_0_7"/>
<reference evidence="8" key="2">
    <citation type="submission" date="2011-03" db="EMBL/GenBank/DDBJ databases">
        <title>The complete genome of Hippea maritima DSM 10411.</title>
        <authorList>
            <consortium name="US DOE Joint Genome Institute (JGI-PGF)"/>
            <person name="Lucas S."/>
            <person name="Copeland A."/>
            <person name="Lapidus A."/>
            <person name="Bruce D."/>
            <person name="Goodwin L."/>
            <person name="Pitluck S."/>
            <person name="Peters L."/>
            <person name="Kyrpides N."/>
            <person name="Mavromatis K."/>
            <person name="Pagani I."/>
            <person name="Ivanova N."/>
            <person name="Mikhailova N."/>
            <person name="Lu M."/>
            <person name="Detter J.C."/>
            <person name="Tapia R."/>
            <person name="Han C."/>
            <person name="Land M."/>
            <person name="Hauser L."/>
            <person name="Markowitz V."/>
            <person name="Cheng J.-F."/>
            <person name="Hugenholtz P."/>
            <person name="Woyke T."/>
            <person name="Wu D."/>
            <person name="Spring S."/>
            <person name="Schroeder M."/>
            <person name="Brambilla E."/>
            <person name="Klenk H.-P."/>
            <person name="Eisen J.A."/>
        </authorList>
    </citation>
    <scope>NUCLEOTIDE SEQUENCE [LARGE SCALE GENOMIC DNA]</scope>
    <source>
        <strain evidence="8">ATCC 700847 / DSM 10411 / MH2</strain>
    </source>
</reference>
<dbReference type="InParanoid" id="F2LUI1"/>
<dbReference type="EMBL" id="CP002606">
    <property type="protein sequence ID" value="AEA34571.1"/>
    <property type="molecule type" value="Genomic_DNA"/>
</dbReference>
<evidence type="ECO:0000256" key="4">
    <source>
        <dbReference type="ARBA" id="ARBA00022989"/>
    </source>
</evidence>
<dbReference type="GO" id="GO:0005886">
    <property type="term" value="C:plasma membrane"/>
    <property type="evidence" value="ECO:0007669"/>
    <property type="project" value="UniProtKB-SubCell"/>
</dbReference>
<dbReference type="CDD" id="cd06581">
    <property type="entry name" value="TM_PBP1_LivM_like"/>
    <property type="match status" value="1"/>
</dbReference>
<keyword evidence="4 6" id="KW-1133">Transmembrane helix</keyword>
<evidence type="ECO:0000313" key="8">
    <source>
        <dbReference type="Proteomes" id="UP000008139"/>
    </source>
</evidence>
<dbReference type="InterPro" id="IPR001851">
    <property type="entry name" value="ABC_transp_permease"/>
</dbReference>
<dbReference type="PANTHER" id="PTHR30482">
    <property type="entry name" value="HIGH-AFFINITY BRANCHED-CHAIN AMINO ACID TRANSPORT SYSTEM PERMEASE"/>
    <property type="match status" value="1"/>
</dbReference>
<dbReference type="Proteomes" id="UP000008139">
    <property type="component" value="Chromosome"/>
</dbReference>
<gene>
    <name evidence="7" type="ordered locus">Hipma_1621</name>
</gene>
<keyword evidence="8" id="KW-1185">Reference proteome</keyword>
<dbReference type="AlphaFoldDB" id="F2LUI1"/>
<evidence type="ECO:0000256" key="3">
    <source>
        <dbReference type="ARBA" id="ARBA00022692"/>
    </source>
</evidence>
<feature type="transmembrane region" description="Helical" evidence="6">
    <location>
        <begin position="182"/>
        <end position="207"/>
    </location>
</feature>
<feature type="transmembrane region" description="Helical" evidence="6">
    <location>
        <begin position="256"/>
        <end position="271"/>
    </location>
</feature>
<proteinExistence type="predicted"/>
<dbReference type="KEGG" id="hmr:Hipma_1621"/>
<reference evidence="7 8" key="1">
    <citation type="journal article" date="2011" name="Stand. Genomic Sci.">
        <title>Complete genome sequence of the thermophilic sulfur-reducer Hippea maritima type strain (MH(2)).</title>
        <authorList>
            <person name="Huntemann M."/>
            <person name="Lu M."/>
            <person name="Nolan M."/>
            <person name="Lapidus A."/>
            <person name="Lucas S."/>
            <person name="Hammon N."/>
            <person name="Deshpande S."/>
            <person name="Cheng J.F."/>
            <person name="Tapia R."/>
            <person name="Han C."/>
            <person name="Goodwin L."/>
            <person name="Pitluck S."/>
            <person name="Liolios K."/>
            <person name="Pagani I."/>
            <person name="Ivanova N."/>
            <person name="Ovchinikova G."/>
            <person name="Pati A."/>
            <person name="Chen A."/>
            <person name="Palaniappan K."/>
            <person name="Land M."/>
            <person name="Hauser L."/>
            <person name="Jeffries C.D."/>
            <person name="Detter J.C."/>
            <person name="Brambilla E.M."/>
            <person name="Rohde M."/>
            <person name="Spring S."/>
            <person name="Goker M."/>
            <person name="Woyke T."/>
            <person name="Bristow J."/>
            <person name="Eisen J.A."/>
            <person name="Markowitz V."/>
            <person name="Hugenholtz P."/>
            <person name="Kyrpides N.C."/>
            <person name="Klenk H.P."/>
            <person name="Mavromatis K."/>
        </authorList>
    </citation>
    <scope>NUCLEOTIDE SEQUENCE [LARGE SCALE GENOMIC DNA]</scope>
    <source>
        <strain evidence="8">ATCC 700847 / DSM 10411 / MH2</strain>
    </source>
</reference>
<dbReference type="GO" id="GO:0015658">
    <property type="term" value="F:branched-chain amino acid transmembrane transporter activity"/>
    <property type="evidence" value="ECO:0007669"/>
    <property type="project" value="InterPro"/>
</dbReference>
<dbReference type="PANTHER" id="PTHR30482:SF10">
    <property type="entry name" value="HIGH-AFFINITY BRANCHED-CHAIN AMINO ACID TRANSPORT PROTEIN BRAE"/>
    <property type="match status" value="1"/>
</dbReference>
<dbReference type="OrthoDB" id="9780757at2"/>
<evidence type="ECO:0000256" key="2">
    <source>
        <dbReference type="ARBA" id="ARBA00022475"/>
    </source>
</evidence>
<dbReference type="STRING" id="760142.Hipma_1621"/>
<keyword evidence="3 6" id="KW-0812">Transmembrane</keyword>
<keyword evidence="2" id="KW-1003">Cell membrane</keyword>
<feature type="transmembrane region" description="Helical" evidence="6">
    <location>
        <begin position="62"/>
        <end position="80"/>
    </location>
</feature>